<name>A0AAE5SZB4_STACR</name>
<sequence>MKLSNYKLIMFALVVLLLFQFYFAFYYLLGEGASNGSPIMGLLSLILAFIVIAIMLSIRHYFKKHK</sequence>
<dbReference type="Proteomes" id="UP000242008">
    <property type="component" value="Unassembled WGS sequence"/>
</dbReference>
<gene>
    <name evidence="3" type="ORF">BU638_04375</name>
    <name evidence="2" type="ORF">BU653_11260</name>
    <name evidence="4" type="ORF">BU676_05460</name>
</gene>
<comment type="caution">
    <text evidence="2">The sequence shown here is derived from an EMBL/GenBank/DDBJ whole genome shotgun (WGS) entry which is preliminary data.</text>
</comment>
<feature type="transmembrane region" description="Helical" evidence="1">
    <location>
        <begin position="7"/>
        <end position="27"/>
    </location>
</feature>
<evidence type="ECO:0000256" key="1">
    <source>
        <dbReference type="SAM" id="Phobius"/>
    </source>
</evidence>
<dbReference type="EMBL" id="PZAO01000010">
    <property type="protein sequence ID" value="PTG69824.1"/>
    <property type="molecule type" value="Genomic_DNA"/>
</dbReference>
<accession>A0AAE5SZB4</accession>
<proteinExistence type="predicted"/>
<evidence type="ECO:0000313" key="6">
    <source>
        <dbReference type="Proteomes" id="UP000242144"/>
    </source>
</evidence>
<dbReference type="Proteomes" id="UP000242144">
    <property type="component" value="Unassembled WGS sequence"/>
</dbReference>
<reference evidence="2" key="2">
    <citation type="submission" date="2018-03" db="EMBL/GenBank/DDBJ databases">
        <authorList>
            <person name="Naushad S."/>
        </authorList>
    </citation>
    <scope>NUCLEOTIDE SEQUENCE</scope>
    <source>
        <strain evidence="3">SNUC 105</strain>
        <strain evidence="4">SNUC 1363</strain>
        <strain evidence="2">SNUC 505</strain>
    </source>
</reference>
<evidence type="ECO:0000313" key="2">
    <source>
        <dbReference type="EMBL" id="PTG11391.1"/>
    </source>
</evidence>
<feature type="transmembrane region" description="Helical" evidence="1">
    <location>
        <begin position="39"/>
        <end position="58"/>
    </location>
</feature>
<keyword evidence="5" id="KW-1185">Reference proteome</keyword>
<dbReference type="AlphaFoldDB" id="A0AAE5SZB4"/>
<evidence type="ECO:0000313" key="4">
    <source>
        <dbReference type="EMBL" id="PTG69824.1"/>
    </source>
</evidence>
<reference evidence="5 6" key="1">
    <citation type="journal article" date="2016" name="Front. Microbiol.">
        <title>Comprehensive Phylogenetic Analysis of Bovine Non-aureus Staphylococci Species Based on Whole-Genome Sequencing.</title>
        <authorList>
            <person name="Naushad S."/>
            <person name="Barkema H.W."/>
            <person name="Luby C."/>
            <person name="Condas L.A."/>
            <person name="Nobrega D.B."/>
            <person name="Carson D.A."/>
            <person name="De Buck J."/>
        </authorList>
    </citation>
    <scope>NUCLEOTIDE SEQUENCE [LARGE SCALE GENOMIC DNA]</scope>
    <source>
        <strain evidence="3 6">SNUC 105</strain>
        <strain evidence="4 5">SNUC 1363</strain>
        <strain evidence="2 7">SNUC 505</strain>
    </source>
</reference>
<keyword evidence="1" id="KW-0812">Transmembrane</keyword>
<evidence type="ECO:0000313" key="5">
    <source>
        <dbReference type="Proteomes" id="UP000242008"/>
    </source>
</evidence>
<dbReference type="EMBL" id="PZBZ01000103">
    <property type="protein sequence ID" value="PTG11391.1"/>
    <property type="molecule type" value="Genomic_DNA"/>
</dbReference>
<dbReference type="Proteomes" id="UP000242704">
    <property type="component" value="Unassembled WGS sequence"/>
</dbReference>
<dbReference type="RefSeq" id="WP_037574682.1">
    <property type="nucleotide sequence ID" value="NZ_CP118953.1"/>
</dbReference>
<organism evidence="2 7">
    <name type="scientific">Staphylococcus chromogenes</name>
    <name type="common">Staphylococcus hyicus subsp. chromogenes</name>
    <dbReference type="NCBI Taxonomy" id="46126"/>
    <lineage>
        <taxon>Bacteria</taxon>
        <taxon>Bacillati</taxon>
        <taxon>Bacillota</taxon>
        <taxon>Bacilli</taxon>
        <taxon>Bacillales</taxon>
        <taxon>Staphylococcaceae</taxon>
        <taxon>Staphylococcus</taxon>
    </lineage>
</organism>
<keyword evidence="1" id="KW-0472">Membrane</keyword>
<dbReference type="EMBL" id="PZCM01000003">
    <property type="protein sequence ID" value="PTG28334.1"/>
    <property type="molecule type" value="Genomic_DNA"/>
</dbReference>
<evidence type="ECO:0000313" key="3">
    <source>
        <dbReference type="EMBL" id="PTG28334.1"/>
    </source>
</evidence>
<keyword evidence="1" id="KW-1133">Transmembrane helix</keyword>
<evidence type="ECO:0000313" key="7">
    <source>
        <dbReference type="Proteomes" id="UP000242704"/>
    </source>
</evidence>
<protein>
    <submittedName>
        <fullName evidence="2">Uncharacterized protein</fullName>
    </submittedName>
</protein>